<keyword evidence="6" id="KW-1185">Reference proteome</keyword>
<reference evidence="5 6" key="1">
    <citation type="submission" date="2020-06" db="EMBL/GenBank/DDBJ databases">
        <title>Oricola thermophila sp. nov. isolated from a tidal sediments.</title>
        <authorList>
            <person name="Kwon K.K."/>
            <person name="Yang S.-H."/>
            <person name="Park M.-J."/>
        </authorList>
    </citation>
    <scope>NUCLEOTIDE SEQUENCE [LARGE SCALE GENOMIC DNA]</scope>
    <source>
        <strain evidence="5 6">MEBiC13590</strain>
    </source>
</reference>
<dbReference type="KEGG" id="orm:HTY61_11435"/>
<comment type="catalytic activity">
    <reaction evidence="2">
        <text>2 GTP = 3',3'-c-di-GMP + 2 diphosphate</text>
        <dbReference type="Rhea" id="RHEA:24898"/>
        <dbReference type="ChEBI" id="CHEBI:33019"/>
        <dbReference type="ChEBI" id="CHEBI:37565"/>
        <dbReference type="ChEBI" id="CHEBI:58805"/>
        <dbReference type="EC" id="2.7.7.65"/>
    </reaction>
</comment>
<evidence type="ECO:0000259" key="4">
    <source>
        <dbReference type="PROSITE" id="PS50887"/>
    </source>
</evidence>
<evidence type="ECO:0000256" key="3">
    <source>
        <dbReference type="SAM" id="Phobius"/>
    </source>
</evidence>
<dbReference type="CDD" id="cd01949">
    <property type="entry name" value="GGDEF"/>
    <property type="match status" value="1"/>
</dbReference>
<dbReference type="SMART" id="SM00267">
    <property type="entry name" value="GGDEF"/>
    <property type="match status" value="1"/>
</dbReference>
<keyword evidence="3" id="KW-1133">Transmembrane helix</keyword>
<sequence>MTGTLLQTTINPIISLFLFSVLFVVWRRQPDLLHVLNWSFTYAVAGLGFVFAGITAHFGGWWLSWIVNLLFGLVSLFTARGMQIRYQGRPNDRQLFAIYGGLIAVASWFSFVHQDVLLRGTSVSIGIIAFLVVSALALIRAPKRDRIDLLLLAGICFAVLLIAARMAGTLVMREQLDSAGRVDSFWFQSLLVVALFGWISLAILFLVRIATDAMRDVAEQSVTDMLSGVRNRRGFFNEAAAILHGNPMHRPTTVALFDIDHFKRINDTCGHGTGDNVIRGLARILKQTVADRGIVGRLGGEEFAVILPGVDVPTTHVIADEVRNAFAKGRHEGVPSSIATTVSVGVAACQHQEKIDEVLERVDSALYEAKRSGRDRVVISKAA</sequence>
<protein>
    <recommendedName>
        <fullName evidence="1">diguanylate cyclase</fullName>
        <ecNumber evidence="1">2.7.7.65</ecNumber>
    </recommendedName>
</protein>
<feature type="transmembrane region" description="Helical" evidence="3">
    <location>
        <begin position="94"/>
        <end position="111"/>
    </location>
</feature>
<gene>
    <name evidence="5" type="ORF">HTY61_11435</name>
</gene>
<dbReference type="PROSITE" id="PS50887">
    <property type="entry name" value="GGDEF"/>
    <property type="match status" value="1"/>
</dbReference>
<dbReference type="InterPro" id="IPR050469">
    <property type="entry name" value="Diguanylate_Cyclase"/>
</dbReference>
<dbReference type="FunFam" id="3.30.70.270:FF:000001">
    <property type="entry name" value="Diguanylate cyclase domain protein"/>
    <property type="match status" value="1"/>
</dbReference>
<feature type="transmembrane region" description="Helical" evidence="3">
    <location>
        <begin position="38"/>
        <end position="56"/>
    </location>
</feature>
<dbReference type="InterPro" id="IPR043128">
    <property type="entry name" value="Rev_trsase/Diguanyl_cyclase"/>
</dbReference>
<accession>A0A6N1VEA1</accession>
<dbReference type="SUPFAM" id="SSF55073">
    <property type="entry name" value="Nucleotide cyclase"/>
    <property type="match status" value="1"/>
</dbReference>
<dbReference type="PANTHER" id="PTHR45138:SF9">
    <property type="entry name" value="DIGUANYLATE CYCLASE DGCM-RELATED"/>
    <property type="match status" value="1"/>
</dbReference>
<dbReference type="InterPro" id="IPR000160">
    <property type="entry name" value="GGDEF_dom"/>
</dbReference>
<dbReference type="GO" id="GO:0043709">
    <property type="term" value="P:cell adhesion involved in single-species biofilm formation"/>
    <property type="evidence" value="ECO:0007669"/>
    <property type="project" value="TreeGrafter"/>
</dbReference>
<dbReference type="InterPro" id="IPR029787">
    <property type="entry name" value="Nucleotide_cyclase"/>
</dbReference>
<evidence type="ECO:0000256" key="1">
    <source>
        <dbReference type="ARBA" id="ARBA00012528"/>
    </source>
</evidence>
<keyword evidence="3" id="KW-0472">Membrane</keyword>
<keyword evidence="3" id="KW-0812">Transmembrane</keyword>
<evidence type="ECO:0000256" key="2">
    <source>
        <dbReference type="ARBA" id="ARBA00034247"/>
    </source>
</evidence>
<dbReference type="AlphaFoldDB" id="A0A6N1VEA1"/>
<dbReference type="Pfam" id="PF00990">
    <property type="entry name" value="GGDEF"/>
    <property type="match status" value="1"/>
</dbReference>
<dbReference type="Gene3D" id="3.30.70.270">
    <property type="match status" value="1"/>
</dbReference>
<dbReference type="Proteomes" id="UP000509367">
    <property type="component" value="Chromosome"/>
</dbReference>
<dbReference type="RefSeq" id="WP_175276910.1">
    <property type="nucleotide sequence ID" value="NZ_CP054836.1"/>
</dbReference>
<feature type="transmembrane region" description="Helical" evidence="3">
    <location>
        <begin position="117"/>
        <end position="138"/>
    </location>
</feature>
<dbReference type="EC" id="2.7.7.65" evidence="1"/>
<dbReference type="GO" id="GO:1902201">
    <property type="term" value="P:negative regulation of bacterial-type flagellum-dependent cell motility"/>
    <property type="evidence" value="ECO:0007669"/>
    <property type="project" value="TreeGrafter"/>
</dbReference>
<feature type="domain" description="GGDEF" evidence="4">
    <location>
        <begin position="250"/>
        <end position="382"/>
    </location>
</feature>
<evidence type="ECO:0000313" key="5">
    <source>
        <dbReference type="EMBL" id="QKV19018.1"/>
    </source>
</evidence>
<name>A0A6N1VEA1_9HYPH</name>
<dbReference type="GO" id="GO:0052621">
    <property type="term" value="F:diguanylate cyclase activity"/>
    <property type="evidence" value="ECO:0007669"/>
    <property type="project" value="UniProtKB-EC"/>
</dbReference>
<dbReference type="NCBIfam" id="TIGR00254">
    <property type="entry name" value="GGDEF"/>
    <property type="match status" value="1"/>
</dbReference>
<dbReference type="PANTHER" id="PTHR45138">
    <property type="entry name" value="REGULATORY COMPONENTS OF SENSORY TRANSDUCTION SYSTEM"/>
    <property type="match status" value="1"/>
</dbReference>
<organism evidence="5 6">
    <name type="scientific">Oricola thermophila</name>
    <dbReference type="NCBI Taxonomy" id="2742145"/>
    <lineage>
        <taxon>Bacteria</taxon>
        <taxon>Pseudomonadati</taxon>
        <taxon>Pseudomonadota</taxon>
        <taxon>Alphaproteobacteria</taxon>
        <taxon>Hyphomicrobiales</taxon>
        <taxon>Ahrensiaceae</taxon>
        <taxon>Oricola</taxon>
    </lineage>
</organism>
<feature type="transmembrane region" description="Helical" evidence="3">
    <location>
        <begin position="150"/>
        <end position="173"/>
    </location>
</feature>
<evidence type="ECO:0000313" key="6">
    <source>
        <dbReference type="Proteomes" id="UP000509367"/>
    </source>
</evidence>
<proteinExistence type="predicted"/>
<feature type="transmembrane region" description="Helical" evidence="3">
    <location>
        <begin position="6"/>
        <end position="26"/>
    </location>
</feature>
<dbReference type="EMBL" id="CP054836">
    <property type="protein sequence ID" value="QKV19018.1"/>
    <property type="molecule type" value="Genomic_DNA"/>
</dbReference>
<feature type="transmembrane region" description="Helical" evidence="3">
    <location>
        <begin position="185"/>
        <end position="207"/>
    </location>
</feature>
<dbReference type="GO" id="GO:0005886">
    <property type="term" value="C:plasma membrane"/>
    <property type="evidence" value="ECO:0007669"/>
    <property type="project" value="TreeGrafter"/>
</dbReference>
<feature type="transmembrane region" description="Helical" evidence="3">
    <location>
        <begin position="62"/>
        <end position="82"/>
    </location>
</feature>